<dbReference type="SMART" id="SM00028">
    <property type="entry name" value="TPR"/>
    <property type="match status" value="3"/>
</dbReference>
<gene>
    <name evidence="2" type="ORF">CWB99_19770</name>
</gene>
<reference evidence="3" key="2">
    <citation type="submission" date="2019-06" db="EMBL/GenBank/DDBJ databases">
        <title>Co-occurence of chitin degradation, pigmentation and bioactivity in marine Pseudoalteromonas.</title>
        <authorList>
            <person name="Sonnenschein E.C."/>
            <person name="Bech P.K."/>
        </authorList>
    </citation>
    <scope>NUCLEOTIDE SEQUENCE [LARGE SCALE GENOMIC DNA]</scope>
    <source>
        <strain evidence="3">S2676</strain>
    </source>
</reference>
<evidence type="ECO:0000313" key="2">
    <source>
        <dbReference type="EMBL" id="TMP25998.1"/>
    </source>
</evidence>
<dbReference type="AlphaFoldDB" id="A0A5S3WGS7"/>
<dbReference type="Gene3D" id="1.25.40.10">
    <property type="entry name" value="Tetratricopeptide repeat domain"/>
    <property type="match status" value="1"/>
</dbReference>
<dbReference type="InterPro" id="IPR011990">
    <property type="entry name" value="TPR-like_helical_dom_sf"/>
</dbReference>
<sequence>MYKTLLITGLVTTTFSFSLYAQAIDFPESKRALNELCITLYSQKDYLNAQSCFTEQVNRNEKNYHALGNLALVKIKNGDFKGAIETADIVLQQSNNRKQQASAAYNQGLAYERLKNKEAALAAYTLSVQLFSTKVRADSVQRLTRAIAEPKQNAEITKQPATKTYTQHHAGNKLHLPRFKLSRNHLDNGLCEAFLAELNRSPWDELLSCKLPTIHNPDIRELVFTPIEGERIKEIDQLIYRGRQAWEQAWPEREKDYQLGYFRLGEAFFDANNDGKKEHVIRRLMPLQTCRPLEKGEAGNDVDVVSMSRSRVKQWEAMTKKQQLQQAEINGFYSSYTILEKNYKKGTFSAKGRLLIYQDKIYPTYPSGMSFKNIPDLNHSTWFSIAEFSGYISSKNTYGATPVCSYKLNK</sequence>
<accession>A0A5S3WGS7</accession>
<organism evidence="2 3">
    <name type="scientific">Pseudoalteromonas rubra</name>
    <dbReference type="NCBI Taxonomy" id="43658"/>
    <lineage>
        <taxon>Bacteria</taxon>
        <taxon>Pseudomonadati</taxon>
        <taxon>Pseudomonadota</taxon>
        <taxon>Gammaproteobacteria</taxon>
        <taxon>Alteromonadales</taxon>
        <taxon>Pseudoalteromonadaceae</taxon>
        <taxon>Pseudoalteromonas</taxon>
    </lineage>
</organism>
<dbReference type="RefSeq" id="WP_138553140.1">
    <property type="nucleotide sequence ID" value="NZ_PNCH01000063.1"/>
</dbReference>
<proteinExistence type="predicted"/>
<feature type="chain" id="PRO_5024376431" evidence="1">
    <location>
        <begin position="24"/>
        <end position="410"/>
    </location>
</feature>
<reference evidence="2 3" key="1">
    <citation type="submission" date="2018-01" db="EMBL/GenBank/DDBJ databases">
        <authorList>
            <person name="Paulsen S."/>
            <person name="Gram L.K."/>
        </authorList>
    </citation>
    <scope>NUCLEOTIDE SEQUENCE [LARGE SCALE GENOMIC DNA]</scope>
    <source>
        <strain evidence="2 3">S2676</strain>
    </source>
</reference>
<dbReference type="SUPFAM" id="SSF48452">
    <property type="entry name" value="TPR-like"/>
    <property type="match status" value="1"/>
</dbReference>
<keyword evidence="1" id="KW-0732">Signal</keyword>
<dbReference type="EMBL" id="PNCI01000054">
    <property type="protein sequence ID" value="TMP25998.1"/>
    <property type="molecule type" value="Genomic_DNA"/>
</dbReference>
<dbReference type="InterPro" id="IPR019734">
    <property type="entry name" value="TPR_rpt"/>
</dbReference>
<comment type="caution">
    <text evidence="2">The sequence shown here is derived from an EMBL/GenBank/DDBJ whole genome shotgun (WGS) entry which is preliminary data.</text>
</comment>
<evidence type="ECO:0000256" key="1">
    <source>
        <dbReference type="SAM" id="SignalP"/>
    </source>
</evidence>
<protein>
    <submittedName>
        <fullName evidence="2">Uncharacterized protein</fullName>
    </submittedName>
</protein>
<evidence type="ECO:0000313" key="3">
    <source>
        <dbReference type="Proteomes" id="UP000310249"/>
    </source>
</evidence>
<dbReference type="OrthoDB" id="490929at2"/>
<dbReference type="Proteomes" id="UP000310249">
    <property type="component" value="Unassembled WGS sequence"/>
</dbReference>
<feature type="signal peptide" evidence="1">
    <location>
        <begin position="1"/>
        <end position="23"/>
    </location>
</feature>
<name>A0A5S3WGS7_9GAMM</name>